<keyword evidence="4 5" id="KW-0472">Membrane</keyword>
<protein>
    <submittedName>
        <fullName evidence="7">ABC-2 type transport system permease protein</fullName>
    </submittedName>
</protein>
<evidence type="ECO:0000313" key="7">
    <source>
        <dbReference type="EMBL" id="PFG44504.1"/>
    </source>
</evidence>
<evidence type="ECO:0000313" key="8">
    <source>
        <dbReference type="Proteomes" id="UP000224130"/>
    </source>
</evidence>
<feature type="transmembrane region" description="Helical" evidence="5">
    <location>
        <begin position="117"/>
        <end position="142"/>
    </location>
</feature>
<dbReference type="PANTHER" id="PTHR43027">
    <property type="entry name" value="DOXORUBICIN RESISTANCE ABC TRANSPORTER PERMEASE PROTEIN DRRC-RELATED"/>
    <property type="match status" value="1"/>
</dbReference>
<keyword evidence="2 5" id="KW-0812">Transmembrane</keyword>
<feature type="transmembrane region" description="Helical" evidence="5">
    <location>
        <begin position="69"/>
        <end position="96"/>
    </location>
</feature>
<proteinExistence type="predicted"/>
<feature type="domain" description="ABC-2 type transporter transmembrane" evidence="6">
    <location>
        <begin position="70"/>
        <end position="263"/>
    </location>
</feature>
<reference evidence="7 8" key="1">
    <citation type="submission" date="2017-10" db="EMBL/GenBank/DDBJ databases">
        <title>Sequencing the genomes of 1000 actinobacteria strains.</title>
        <authorList>
            <person name="Klenk H.-P."/>
        </authorList>
    </citation>
    <scope>NUCLEOTIDE SEQUENCE [LARGE SCALE GENOMIC DNA]</scope>
    <source>
        <strain evidence="7 8">DSM 21863</strain>
    </source>
</reference>
<dbReference type="Proteomes" id="UP000224130">
    <property type="component" value="Unassembled WGS sequence"/>
</dbReference>
<comment type="subcellular location">
    <subcellularLocation>
        <location evidence="1">Membrane</location>
        <topology evidence="1">Multi-pass membrane protein</topology>
    </subcellularLocation>
</comment>
<dbReference type="EMBL" id="PDJJ01000001">
    <property type="protein sequence ID" value="PFG44504.1"/>
    <property type="molecule type" value="Genomic_DNA"/>
</dbReference>
<organism evidence="7 8">
    <name type="scientific">Isoptericola jiangsuensis</name>
    <dbReference type="NCBI Taxonomy" id="548579"/>
    <lineage>
        <taxon>Bacteria</taxon>
        <taxon>Bacillati</taxon>
        <taxon>Actinomycetota</taxon>
        <taxon>Actinomycetes</taxon>
        <taxon>Micrococcales</taxon>
        <taxon>Promicromonosporaceae</taxon>
        <taxon>Isoptericola</taxon>
    </lineage>
</organism>
<dbReference type="AlphaFoldDB" id="A0A2A9EZN2"/>
<dbReference type="RefSeq" id="WP_098464696.1">
    <property type="nucleotide sequence ID" value="NZ_PDJJ01000001.1"/>
</dbReference>
<feature type="transmembrane region" description="Helical" evidence="5">
    <location>
        <begin position="238"/>
        <end position="265"/>
    </location>
</feature>
<comment type="caution">
    <text evidence="7">The sequence shown here is derived from an EMBL/GenBank/DDBJ whole genome shotgun (WGS) entry which is preliminary data.</text>
</comment>
<feature type="transmembrane region" description="Helical" evidence="5">
    <location>
        <begin position="38"/>
        <end position="57"/>
    </location>
</feature>
<dbReference type="InterPro" id="IPR013525">
    <property type="entry name" value="ABC2_TM"/>
</dbReference>
<accession>A0A2A9EZN2</accession>
<gene>
    <name evidence="7" type="ORF">ATJ88_3229</name>
</gene>
<keyword evidence="8" id="KW-1185">Reference proteome</keyword>
<dbReference type="GO" id="GO:0016020">
    <property type="term" value="C:membrane"/>
    <property type="evidence" value="ECO:0007669"/>
    <property type="project" value="UniProtKB-SubCell"/>
</dbReference>
<keyword evidence="3 5" id="KW-1133">Transmembrane helix</keyword>
<dbReference type="InterPro" id="IPR052902">
    <property type="entry name" value="ABC-2_transporter"/>
</dbReference>
<evidence type="ECO:0000256" key="3">
    <source>
        <dbReference type="ARBA" id="ARBA00022989"/>
    </source>
</evidence>
<dbReference type="GO" id="GO:0140359">
    <property type="term" value="F:ABC-type transporter activity"/>
    <property type="evidence" value="ECO:0007669"/>
    <property type="project" value="InterPro"/>
</dbReference>
<dbReference type="PANTHER" id="PTHR43027:SF2">
    <property type="entry name" value="TRANSPORT PERMEASE PROTEIN"/>
    <property type="match status" value="1"/>
</dbReference>
<evidence type="ECO:0000256" key="5">
    <source>
        <dbReference type="SAM" id="Phobius"/>
    </source>
</evidence>
<evidence type="ECO:0000256" key="4">
    <source>
        <dbReference type="ARBA" id="ARBA00023136"/>
    </source>
</evidence>
<feature type="transmembrane region" description="Helical" evidence="5">
    <location>
        <begin position="182"/>
        <end position="202"/>
    </location>
</feature>
<dbReference type="OrthoDB" id="3214063at2"/>
<evidence type="ECO:0000259" key="6">
    <source>
        <dbReference type="Pfam" id="PF12698"/>
    </source>
</evidence>
<sequence>MSAVTATTRTTRPTAPRVRRLLALTRAETLLLVRNRTALMYALALPVAFVLLFSVVGGVGRDDAVGQDVAAGVLVTLLTVSLIFVVYYNITTAYVARREDRVLQRLLTGSSTRLDVLLAPAVPPAVIVLVQLVLGYTAVALLLDPPGLANPVLVLVAALGGTAVMVALAAATAGMSRTVESVQLTTLPVIVLVLPFAGMFPLPPGSVVDVVAGFTPLRAVTDLLWLGLTGSAGDGATLTFAATFAAAAQPLGVVVAWTALAAWVAQRWMRWAPRR</sequence>
<name>A0A2A9EZN2_9MICO</name>
<feature type="transmembrane region" description="Helical" evidence="5">
    <location>
        <begin position="148"/>
        <end position="170"/>
    </location>
</feature>
<evidence type="ECO:0000256" key="1">
    <source>
        <dbReference type="ARBA" id="ARBA00004141"/>
    </source>
</evidence>
<evidence type="ECO:0000256" key="2">
    <source>
        <dbReference type="ARBA" id="ARBA00022692"/>
    </source>
</evidence>
<dbReference type="Pfam" id="PF12698">
    <property type="entry name" value="ABC2_membrane_3"/>
    <property type="match status" value="1"/>
</dbReference>